<reference evidence="2 3" key="1">
    <citation type="journal article" date="2012" name="Eukaryot. Cell">
        <title>Genome sequence of the Trichosporon asahii environmental strain CBS 8904.</title>
        <authorList>
            <person name="Yang R.Y."/>
            <person name="Li H.T."/>
            <person name="Zhu H."/>
            <person name="Zhou G.P."/>
            <person name="Wang M."/>
            <person name="Wang L."/>
        </authorList>
    </citation>
    <scope>NUCLEOTIDE SEQUENCE [LARGE SCALE GENOMIC DNA]</scope>
    <source>
        <strain evidence="2 3">CBS 8904</strain>
    </source>
</reference>
<comment type="caution">
    <text evidence="2">The sequence shown here is derived from an EMBL/GenBank/DDBJ whole genome shotgun (WGS) entry which is preliminary data.</text>
</comment>
<feature type="compositionally biased region" description="Polar residues" evidence="1">
    <location>
        <begin position="28"/>
        <end position="41"/>
    </location>
</feature>
<accession>K1WWW7</accession>
<evidence type="ECO:0000313" key="2">
    <source>
        <dbReference type="EMBL" id="EKD05194.1"/>
    </source>
</evidence>
<dbReference type="InParanoid" id="K1WWW7"/>
<proteinExistence type="predicted"/>
<dbReference type="HOGENOM" id="CLU_694807_0_0_1"/>
<dbReference type="EMBL" id="AMBO01000140">
    <property type="protein sequence ID" value="EKD05194.1"/>
    <property type="molecule type" value="Genomic_DNA"/>
</dbReference>
<evidence type="ECO:0000313" key="3">
    <source>
        <dbReference type="Proteomes" id="UP000006757"/>
    </source>
</evidence>
<organism evidence="2 3">
    <name type="scientific">Trichosporon asahii var. asahii (strain CBS 8904)</name>
    <name type="common">Yeast</name>
    <dbReference type="NCBI Taxonomy" id="1220162"/>
    <lineage>
        <taxon>Eukaryota</taxon>
        <taxon>Fungi</taxon>
        <taxon>Dikarya</taxon>
        <taxon>Basidiomycota</taxon>
        <taxon>Agaricomycotina</taxon>
        <taxon>Tremellomycetes</taxon>
        <taxon>Trichosporonales</taxon>
        <taxon>Trichosporonaceae</taxon>
        <taxon>Trichosporon</taxon>
    </lineage>
</organism>
<keyword evidence="3" id="KW-1185">Reference proteome</keyword>
<name>K1WWW7_TRIAC</name>
<protein>
    <submittedName>
        <fullName evidence="2">Uncharacterized protein</fullName>
    </submittedName>
</protein>
<evidence type="ECO:0000256" key="1">
    <source>
        <dbReference type="SAM" id="MobiDB-lite"/>
    </source>
</evidence>
<feature type="compositionally biased region" description="Basic and acidic residues" evidence="1">
    <location>
        <begin position="1"/>
        <end position="10"/>
    </location>
</feature>
<dbReference type="AlphaFoldDB" id="K1WWW7"/>
<feature type="compositionally biased region" description="Low complexity" evidence="1">
    <location>
        <begin position="50"/>
        <end position="60"/>
    </location>
</feature>
<feature type="region of interest" description="Disordered" evidence="1">
    <location>
        <begin position="1"/>
        <end position="60"/>
    </location>
</feature>
<sequence length="397" mass="43928">MPPSRRREPPPKAAPAQHPEALVHSTKGDNSLDPSKSTTQLHGGKRRVVSTPLPITPSSTSLPAELDSALTADAELLCEFSYRPDIRKYRLKRRSRIVDVFCIPREDHLAHASAPAPNVQVLLLPSSLHCPPVGPREAKLDTIDRTDDVGSARTRSTDETSIPLRTDSEAARSHRHAGHSCTTWPRRTKLSEPPWTDTYTDYARLGSTTRPLTLSSGVLEGTGVIFAPLALGQPRDKWPTSIPLPGLKRIVVSLRPTKALVPGPWVENLLHLHNFDRPVRETIILFRPGARLDEGYEQDDYDRGHWWLGELLATLFASVPNYNLGAVKIVGLQQAAPSWPSHQEQAASQLKRVLSHFGPQLSPRRDWSDITAARFLSLDAYEATVTAAEFELESCPV</sequence>
<dbReference type="Proteomes" id="UP000006757">
    <property type="component" value="Unassembled WGS sequence"/>
</dbReference>
<gene>
    <name evidence="2" type="ORF">A1Q2_00424</name>
</gene>